<dbReference type="CDD" id="cd16406">
    <property type="entry name" value="ParB_N_like"/>
    <property type="match status" value="1"/>
</dbReference>
<dbReference type="PANTHER" id="PTHR33375:SF7">
    <property type="entry name" value="CHROMOSOME 2-PARTITIONING PROTEIN PARB-RELATED"/>
    <property type="match status" value="1"/>
</dbReference>
<feature type="region of interest" description="Disordered" evidence="1">
    <location>
        <begin position="416"/>
        <end position="449"/>
    </location>
</feature>
<dbReference type="InterPro" id="IPR036086">
    <property type="entry name" value="ParB/Sulfiredoxin_sf"/>
</dbReference>
<feature type="domain" description="ParB-like N-terminal" evidence="2">
    <location>
        <begin position="38"/>
        <end position="142"/>
    </location>
</feature>
<evidence type="ECO:0000256" key="1">
    <source>
        <dbReference type="SAM" id="MobiDB-lite"/>
    </source>
</evidence>
<name>A0A397NQA4_9SPHN</name>
<comment type="caution">
    <text evidence="3">The sequence shown here is derived from an EMBL/GenBank/DDBJ whole genome shotgun (WGS) entry which is preliminary data.</text>
</comment>
<dbReference type="SUPFAM" id="SSF109709">
    <property type="entry name" value="KorB DNA-binding domain-like"/>
    <property type="match status" value="1"/>
</dbReference>
<dbReference type="Pfam" id="PF02195">
    <property type="entry name" value="ParB_N"/>
    <property type="match status" value="1"/>
</dbReference>
<evidence type="ECO:0000313" key="4">
    <source>
        <dbReference type="Proteomes" id="UP000266568"/>
    </source>
</evidence>
<dbReference type="AlphaFoldDB" id="A0A397NQA4"/>
<reference evidence="3 4" key="1">
    <citation type="submission" date="2018-08" db="EMBL/GenBank/DDBJ databases">
        <title>Genomic Encyclopedia of Type Strains, Phase IV (KMG-IV): sequencing the most valuable type-strain genomes for metagenomic binning, comparative biology and taxonomic classification.</title>
        <authorList>
            <person name="Goeker M."/>
        </authorList>
    </citation>
    <scope>NUCLEOTIDE SEQUENCE [LARGE SCALE GENOMIC DNA]</scope>
    <source>
        <strain evidence="3 4">DSM 25527</strain>
    </source>
</reference>
<organism evidence="3 4">
    <name type="scientific">Hephaestia caeni</name>
    <dbReference type="NCBI Taxonomy" id="645617"/>
    <lineage>
        <taxon>Bacteria</taxon>
        <taxon>Pseudomonadati</taxon>
        <taxon>Pseudomonadota</taxon>
        <taxon>Alphaproteobacteria</taxon>
        <taxon>Sphingomonadales</taxon>
        <taxon>Sphingomonadaceae</taxon>
        <taxon>Hephaestia</taxon>
    </lineage>
</organism>
<protein>
    <submittedName>
        <fullName evidence="3">ParB family protein</fullName>
    </submittedName>
</protein>
<sequence length="744" mass="80633">MAFGFVTGLQPRESLPAARHGVTDMAKTAPKIILSGARDIPLDLIDLSQSNVRRVKAGVSIEALADDIARRGLLQSLNLRPTLDGEGQETGRFHLPAGGRRFRALELLVKRKRLAKNAPVPCIVKDAHDPISEEEDSLAENTHREQLHPLDQFRGMKRLIDQGDDIETIAATFMTTPAVVRQRLKLASVSPALHEIYAEDGMTLDQLMAFSVSEDHARQEQVWELLAHSWNKEPSFIRSKLTENTVRVSDKRALFVGIDAYTEAGGCVLRDLFTADDGGWLQDAALLDTLVAAKLQAEAERIGGEGWKWVTAAVDLPYGHLNSLREIDSDPAALTDAESARAEALTAEGNAIEAEYEDVEELPEEVAARIEAIDVELAGLIERPRTYDPREMGIAGAFVSLDTDGSLYIERGWVRAEDEPQVEAEPGHDGAEGDQSADPIGPQQPAASARSIVVTVAGGAADEPDDDDEQIIKPLPDRLVSELTAHRTLALQDAFAASPSTAFAAVLHAMVLSAFYSGRTESCLGVSVQRTSFPNQAPGMKDSPSARSIAARHEAWEKRLPDSDKALWDALMLLDGGDQAALFAHCASFGVNALWEPTSRYDGRVSAHGVERRLAHSHVLARAVRLDMVAAGWKPTVENYLGRVAKPRILMAVAEAKDDQTAGLIDHLKKGDMAREAERLLADADWLPEPLRTPAIEDAFDPAAVDQDESAEADAEALPAFLGGDDDEVTAEDDLSDAYAIAAE</sequence>
<evidence type="ECO:0000313" key="3">
    <source>
        <dbReference type="EMBL" id="RIA37377.1"/>
    </source>
</evidence>
<gene>
    <name evidence="3" type="ORF">DFR49_3261</name>
</gene>
<dbReference type="GO" id="GO:0007059">
    <property type="term" value="P:chromosome segregation"/>
    <property type="evidence" value="ECO:0007669"/>
    <property type="project" value="TreeGrafter"/>
</dbReference>
<evidence type="ECO:0000259" key="2">
    <source>
        <dbReference type="SMART" id="SM00470"/>
    </source>
</evidence>
<dbReference type="EMBL" id="QXDC01000004">
    <property type="protein sequence ID" value="RIA37377.1"/>
    <property type="molecule type" value="Genomic_DNA"/>
</dbReference>
<dbReference type="SUPFAM" id="SSF110849">
    <property type="entry name" value="ParB/Sulfiredoxin"/>
    <property type="match status" value="1"/>
</dbReference>
<keyword evidence="4" id="KW-1185">Reference proteome</keyword>
<dbReference type="FunFam" id="3.90.1530.30:FF:000002">
    <property type="entry name" value="Chromosome partitioning protein ParB"/>
    <property type="match status" value="1"/>
</dbReference>
<dbReference type="PANTHER" id="PTHR33375">
    <property type="entry name" value="CHROMOSOME-PARTITIONING PROTEIN PARB-RELATED"/>
    <property type="match status" value="1"/>
</dbReference>
<dbReference type="InterPro" id="IPR050336">
    <property type="entry name" value="Chromosome_partition/occlusion"/>
</dbReference>
<dbReference type="Proteomes" id="UP000266568">
    <property type="component" value="Unassembled WGS sequence"/>
</dbReference>
<dbReference type="InterPro" id="IPR003115">
    <property type="entry name" value="ParB_N"/>
</dbReference>
<dbReference type="GO" id="GO:0005694">
    <property type="term" value="C:chromosome"/>
    <property type="evidence" value="ECO:0007669"/>
    <property type="project" value="TreeGrafter"/>
</dbReference>
<dbReference type="Gene3D" id="1.10.10.2830">
    <property type="match status" value="1"/>
</dbReference>
<dbReference type="Gene3D" id="3.90.1530.30">
    <property type="match status" value="1"/>
</dbReference>
<dbReference type="SMART" id="SM00470">
    <property type="entry name" value="ParB"/>
    <property type="match status" value="1"/>
</dbReference>
<accession>A0A397NQA4</accession>
<proteinExistence type="predicted"/>